<evidence type="ECO:0000313" key="2">
    <source>
        <dbReference type="EMBL" id="TPX18569.1"/>
    </source>
</evidence>
<evidence type="ECO:0000313" key="3">
    <source>
        <dbReference type="Proteomes" id="UP000319257"/>
    </source>
</evidence>
<dbReference type="GeneID" id="41969873"/>
<evidence type="ECO:0000259" key="1">
    <source>
        <dbReference type="Pfam" id="PF06985"/>
    </source>
</evidence>
<feature type="domain" description="Heterokaryon incompatibility" evidence="1">
    <location>
        <begin position="21"/>
        <end position="92"/>
    </location>
</feature>
<accession>A0A507BM39</accession>
<keyword evidence="3" id="KW-1185">Reference proteome</keyword>
<dbReference type="EMBL" id="SKBQ01000010">
    <property type="protein sequence ID" value="TPX18569.1"/>
    <property type="molecule type" value="Genomic_DNA"/>
</dbReference>
<comment type="caution">
    <text evidence="2">The sequence shown here is derived from an EMBL/GenBank/DDBJ whole genome shotgun (WGS) entry which is preliminary data.</text>
</comment>
<dbReference type="InParanoid" id="A0A507BM39"/>
<dbReference type="PANTHER" id="PTHR10622">
    <property type="entry name" value="HET DOMAIN-CONTAINING PROTEIN"/>
    <property type="match status" value="1"/>
</dbReference>
<dbReference type="RefSeq" id="XP_031000280.1">
    <property type="nucleotide sequence ID" value="XM_031136614.1"/>
</dbReference>
<proteinExistence type="predicted"/>
<dbReference type="STRING" id="1093900.A0A507BM39"/>
<name>A0A507BM39_9PEZI</name>
<organism evidence="2 3">
    <name type="scientific">Thyridium curvatum</name>
    <dbReference type="NCBI Taxonomy" id="1093900"/>
    <lineage>
        <taxon>Eukaryota</taxon>
        <taxon>Fungi</taxon>
        <taxon>Dikarya</taxon>
        <taxon>Ascomycota</taxon>
        <taxon>Pezizomycotina</taxon>
        <taxon>Sordariomycetes</taxon>
        <taxon>Sordariomycetidae</taxon>
        <taxon>Thyridiales</taxon>
        <taxon>Thyridiaceae</taxon>
        <taxon>Thyridium</taxon>
    </lineage>
</organism>
<reference evidence="2 3" key="1">
    <citation type="submission" date="2019-06" db="EMBL/GenBank/DDBJ databases">
        <title>Draft genome sequence of the filamentous fungus Phialemoniopsis curvata isolated from diesel fuel.</title>
        <authorList>
            <person name="Varaljay V.A."/>
            <person name="Lyon W.J."/>
            <person name="Crouch A.L."/>
            <person name="Drake C.E."/>
            <person name="Hollomon J.M."/>
            <person name="Nadeau L.J."/>
            <person name="Nunn H.S."/>
            <person name="Stevenson B.S."/>
            <person name="Bojanowski C.L."/>
            <person name="Crookes-Goodson W.J."/>
        </authorList>
    </citation>
    <scope>NUCLEOTIDE SEQUENCE [LARGE SCALE GENOMIC DNA]</scope>
    <source>
        <strain evidence="2 3">D216</strain>
    </source>
</reference>
<dbReference type="Pfam" id="PF06985">
    <property type="entry name" value="HET"/>
    <property type="match status" value="1"/>
</dbReference>
<sequence>MRLLNVRSHRLEDFMGRPPAYAILSHIWEAEEVLFSDIIRDCSQYENKKGFLKIKYSCLQAIKDQMDYVWIDTCCIDKSSSAELSEAINSMDSGWTIDVMVNPHSNSQPTATMTMTPDLGPLLMAQIGAPCKFLGYYPFGASGVQDVQGWDGWKHIYSFPSLQCDALATAIPQLGPAGAEGSGKPEY</sequence>
<dbReference type="AlphaFoldDB" id="A0A507BM39"/>
<dbReference type="PANTHER" id="PTHR10622:SF10">
    <property type="entry name" value="HET DOMAIN-CONTAINING PROTEIN"/>
    <property type="match status" value="1"/>
</dbReference>
<dbReference type="InterPro" id="IPR010730">
    <property type="entry name" value="HET"/>
</dbReference>
<gene>
    <name evidence="2" type="ORF">E0L32_002426</name>
</gene>
<dbReference type="OrthoDB" id="5233664at2759"/>
<protein>
    <recommendedName>
        <fullName evidence="1">Heterokaryon incompatibility domain-containing protein</fullName>
    </recommendedName>
</protein>
<dbReference type="Proteomes" id="UP000319257">
    <property type="component" value="Unassembled WGS sequence"/>
</dbReference>